<name>A0AAV4FZS7_9GAST</name>
<evidence type="ECO:0000313" key="3">
    <source>
        <dbReference type="Proteomes" id="UP000762676"/>
    </source>
</evidence>
<keyword evidence="1" id="KW-0472">Membrane</keyword>
<comment type="caution">
    <text evidence="2">The sequence shown here is derived from an EMBL/GenBank/DDBJ whole genome shotgun (WGS) entry which is preliminary data.</text>
</comment>
<feature type="transmembrane region" description="Helical" evidence="1">
    <location>
        <begin position="84"/>
        <end position="107"/>
    </location>
</feature>
<keyword evidence="3" id="KW-1185">Reference proteome</keyword>
<keyword evidence="1" id="KW-1133">Transmembrane helix</keyword>
<protein>
    <recommendedName>
        <fullName evidence="4">Reverse transcriptase domain-containing protein</fullName>
    </recommendedName>
</protein>
<gene>
    <name evidence="2" type="ORF">ElyMa_002274000</name>
</gene>
<organism evidence="2 3">
    <name type="scientific">Elysia marginata</name>
    <dbReference type="NCBI Taxonomy" id="1093978"/>
    <lineage>
        <taxon>Eukaryota</taxon>
        <taxon>Metazoa</taxon>
        <taxon>Spiralia</taxon>
        <taxon>Lophotrochozoa</taxon>
        <taxon>Mollusca</taxon>
        <taxon>Gastropoda</taxon>
        <taxon>Heterobranchia</taxon>
        <taxon>Euthyneura</taxon>
        <taxon>Panpulmonata</taxon>
        <taxon>Sacoglossa</taxon>
        <taxon>Placobranchoidea</taxon>
        <taxon>Plakobranchidae</taxon>
        <taxon>Elysia</taxon>
    </lineage>
</organism>
<dbReference type="PANTHER" id="PTHR47027">
    <property type="entry name" value="REVERSE TRANSCRIPTASE DOMAIN-CONTAINING PROTEIN"/>
    <property type="match status" value="1"/>
</dbReference>
<dbReference type="EMBL" id="BMAT01004710">
    <property type="protein sequence ID" value="GFR78822.1"/>
    <property type="molecule type" value="Genomic_DNA"/>
</dbReference>
<evidence type="ECO:0008006" key="4">
    <source>
        <dbReference type="Google" id="ProtNLM"/>
    </source>
</evidence>
<dbReference type="Proteomes" id="UP000762676">
    <property type="component" value="Unassembled WGS sequence"/>
</dbReference>
<sequence length="124" mass="14086">MQLQEKCREQRRPLYLVFIDLTKTFNLVCRTGLFALMPRIGCPPPLLKLLRMIVSFHDGMMGTVQYNGSSSDPFPIKSEVKQPCVLALTLFCIFSLPIPALFSPYFYSCMSNGRQSHPKGLPVR</sequence>
<proteinExistence type="predicted"/>
<dbReference type="PANTHER" id="PTHR47027:SF20">
    <property type="entry name" value="REVERSE TRANSCRIPTASE-LIKE PROTEIN WITH RNA-DIRECTED DNA POLYMERASE DOMAIN"/>
    <property type="match status" value="1"/>
</dbReference>
<reference evidence="2 3" key="1">
    <citation type="journal article" date="2021" name="Elife">
        <title>Chloroplast acquisition without the gene transfer in kleptoplastic sea slugs, Plakobranchus ocellatus.</title>
        <authorList>
            <person name="Maeda T."/>
            <person name="Takahashi S."/>
            <person name="Yoshida T."/>
            <person name="Shimamura S."/>
            <person name="Takaki Y."/>
            <person name="Nagai Y."/>
            <person name="Toyoda A."/>
            <person name="Suzuki Y."/>
            <person name="Arimoto A."/>
            <person name="Ishii H."/>
            <person name="Satoh N."/>
            <person name="Nishiyama T."/>
            <person name="Hasebe M."/>
            <person name="Maruyama T."/>
            <person name="Minagawa J."/>
            <person name="Obokata J."/>
            <person name="Shigenobu S."/>
        </authorList>
    </citation>
    <scope>NUCLEOTIDE SEQUENCE [LARGE SCALE GENOMIC DNA]</scope>
</reference>
<dbReference type="AlphaFoldDB" id="A0AAV4FZS7"/>
<accession>A0AAV4FZS7</accession>
<keyword evidence="1" id="KW-0812">Transmembrane</keyword>
<evidence type="ECO:0000256" key="1">
    <source>
        <dbReference type="SAM" id="Phobius"/>
    </source>
</evidence>
<evidence type="ECO:0000313" key="2">
    <source>
        <dbReference type="EMBL" id="GFR78822.1"/>
    </source>
</evidence>